<protein>
    <submittedName>
        <fullName evidence="2">(pine wood nematode) hypothetical protein</fullName>
    </submittedName>
</protein>
<dbReference type="Proteomes" id="UP000582659">
    <property type="component" value="Unassembled WGS sequence"/>
</dbReference>
<accession>A0A7I8WJU1</accession>
<reference evidence="2" key="1">
    <citation type="submission" date="2020-09" db="EMBL/GenBank/DDBJ databases">
        <authorList>
            <person name="Kikuchi T."/>
        </authorList>
    </citation>
    <scope>NUCLEOTIDE SEQUENCE</scope>
    <source>
        <strain evidence="2">Ka4C1</strain>
    </source>
</reference>
<name>A0A7I8WJU1_BURXY</name>
<dbReference type="EMBL" id="CAJFDI010000003">
    <property type="protein sequence ID" value="CAD5220964.1"/>
    <property type="molecule type" value="Genomic_DNA"/>
</dbReference>
<evidence type="ECO:0000313" key="2">
    <source>
        <dbReference type="EMBL" id="CAD5220964.1"/>
    </source>
</evidence>
<keyword evidence="3" id="KW-1185">Reference proteome</keyword>
<sequence>MADDQYESLVNLGAGLVSPPTSVKARPVPKTSKSQENLQSVAPTSTQSRSKNVSQQKTANPVPALKYYGNNGIPTLEEISQKTLEIDDEEKVEITEWTNDGSFNT</sequence>
<dbReference type="Proteomes" id="UP000659654">
    <property type="component" value="Unassembled WGS sequence"/>
</dbReference>
<evidence type="ECO:0000313" key="3">
    <source>
        <dbReference type="Proteomes" id="UP000659654"/>
    </source>
</evidence>
<gene>
    <name evidence="2" type="ORF">BXYJ_LOCUS6441</name>
</gene>
<comment type="caution">
    <text evidence="2">The sequence shown here is derived from an EMBL/GenBank/DDBJ whole genome shotgun (WGS) entry which is preliminary data.</text>
</comment>
<proteinExistence type="predicted"/>
<dbReference type="AlphaFoldDB" id="A0A7I8WJU1"/>
<dbReference type="EMBL" id="CAJFCV020000003">
    <property type="protein sequence ID" value="CAG9107501.1"/>
    <property type="molecule type" value="Genomic_DNA"/>
</dbReference>
<evidence type="ECO:0000256" key="1">
    <source>
        <dbReference type="SAM" id="MobiDB-lite"/>
    </source>
</evidence>
<feature type="region of interest" description="Disordered" evidence="1">
    <location>
        <begin position="1"/>
        <end position="66"/>
    </location>
</feature>
<organism evidence="2 3">
    <name type="scientific">Bursaphelenchus xylophilus</name>
    <name type="common">Pinewood nematode worm</name>
    <name type="synonym">Aphelenchoides xylophilus</name>
    <dbReference type="NCBI Taxonomy" id="6326"/>
    <lineage>
        <taxon>Eukaryota</taxon>
        <taxon>Metazoa</taxon>
        <taxon>Ecdysozoa</taxon>
        <taxon>Nematoda</taxon>
        <taxon>Chromadorea</taxon>
        <taxon>Rhabditida</taxon>
        <taxon>Tylenchina</taxon>
        <taxon>Tylenchomorpha</taxon>
        <taxon>Aphelenchoidea</taxon>
        <taxon>Aphelenchoididae</taxon>
        <taxon>Bursaphelenchus</taxon>
    </lineage>
</organism>
<feature type="compositionally biased region" description="Polar residues" evidence="1">
    <location>
        <begin position="31"/>
        <end position="59"/>
    </location>
</feature>